<dbReference type="InterPro" id="IPR036865">
    <property type="entry name" value="CRAL-TRIO_dom_sf"/>
</dbReference>
<dbReference type="EMBL" id="BRXW01000466">
    <property type="protein sequence ID" value="GMH57367.1"/>
    <property type="molecule type" value="Genomic_DNA"/>
</dbReference>
<name>A0A9W6ZU36_9STRA</name>
<dbReference type="PROSITE" id="PS50191">
    <property type="entry name" value="CRAL_TRIO"/>
    <property type="match status" value="1"/>
</dbReference>
<feature type="compositionally biased region" description="Basic residues" evidence="1">
    <location>
        <begin position="26"/>
        <end position="35"/>
    </location>
</feature>
<gene>
    <name evidence="3" type="ORF">TrLO_g12678</name>
</gene>
<dbReference type="OrthoDB" id="412090at2759"/>
<organism evidence="3 4">
    <name type="scientific">Triparma laevis f. longispina</name>
    <dbReference type="NCBI Taxonomy" id="1714387"/>
    <lineage>
        <taxon>Eukaryota</taxon>
        <taxon>Sar</taxon>
        <taxon>Stramenopiles</taxon>
        <taxon>Ochrophyta</taxon>
        <taxon>Bolidophyceae</taxon>
        <taxon>Parmales</taxon>
        <taxon>Triparmaceae</taxon>
        <taxon>Triparma</taxon>
    </lineage>
</organism>
<dbReference type="SUPFAM" id="SSF52087">
    <property type="entry name" value="CRAL/TRIO domain"/>
    <property type="match status" value="1"/>
</dbReference>
<reference evidence="4" key="1">
    <citation type="journal article" date="2023" name="Commun. Biol.">
        <title>Genome analysis of Parmales, the sister group of diatoms, reveals the evolutionary specialization of diatoms from phago-mixotrophs to photoautotrophs.</title>
        <authorList>
            <person name="Ban H."/>
            <person name="Sato S."/>
            <person name="Yoshikawa S."/>
            <person name="Yamada K."/>
            <person name="Nakamura Y."/>
            <person name="Ichinomiya M."/>
            <person name="Sato N."/>
            <person name="Blanc-Mathieu R."/>
            <person name="Endo H."/>
            <person name="Kuwata A."/>
            <person name="Ogata H."/>
        </authorList>
    </citation>
    <scope>NUCLEOTIDE SEQUENCE [LARGE SCALE GENOMIC DNA]</scope>
    <source>
        <strain evidence="4">NIES 3700</strain>
    </source>
</reference>
<evidence type="ECO:0000313" key="3">
    <source>
        <dbReference type="EMBL" id="GMH57367.1"/>
    </source>
</evidence>
<keyword evidence="4" id="KW-1185">Reference proteome</keyword>
<dbReference type="Gene3D" id="3.40.525.10">
    <property type="entry name" value="CRAL-TRIO lipid binding domain"/>
    <property type="match status" value="1"/>
</dbReference>
<dbReference type="Proteomes" id="UP001165122">
    <property type="component" value="Unassembled WGS sequence"/>
</dbReference>
<accession>A0A9W6ZU36</accession>
<dbReference type="CDD" id="cd00170">
    <property type="entry name" value="SEC14"/>
    <property type="match status" value="1"/>
</dbReference>
<dbReference type="Pfam" id="PF00650">
    <property type="entry name" value="CRAL_TRIO"/>
    <property type="match status" value="1"/>
</dbReference>
<comment type="caution">
    <text evidence="3">The sequence shown here is derived from an EMBL/GenBank/DDBJ whole genome shotgun (WGS) entry which is preliminary data.</text>
</comment>
<dbReference type="InterPro" id="IPR001251">
    <property type="entry name" value="CRAL-TRIO_dom"/>
</dbReference>
<evidence type="ECO:0000259" key="2">
    <source>
        <dbReference type="PROSITE" id="PS50191"/>
    </source>
</evidence>
<evidence type="ECO:0000313" key="4">
    <source>
        <dbReference type="Proteomes" id="UP001165122"/>
    </source>
</evidence>
<proteinExistence type="predicted"/>
<evidence type="ECO:0000256" key="1">
    <source>
        <dbReference type="SAM" id="MobiDB-lite"/>
    </source>
</evidence>
<feature type="compositionally biased region" description="Low complexity" evidence="1">
    <location>
        <begin position="1"/>
        <end position="11"/>
    </location>
</feature>
<dbReference type="AlphaFoldDB" id="A0A9W6ZU36"/>
<sequence>MGNKSSSSSKSTKPLGFKPRTPKGGSKQRNRKASGKGKGFSSVDRAEINITFTTSDEDESSSLQKRLVEIEENYGEEVGEAVEEMVRCFEGVKVEVALRFAATSPRTAVEDYTRHLTWREGQPLMTDHSTMFYPISPPDFPRKWMERGGLAKDGSHIIFCQGAMYDKAICGVEKYVERTTNVVDSIFPVDSDSGLVSVFIDCRPYKGMKNPPAQQLLGFFRAVQEVCSANFPGRISKVVIYPIPSFLVGLINVIKRMFSKDVREKLIFLGGSGSIGSKCPKKLWEYVEDASEFPEAAHVNHAKE</sequence>
<feature type="domain" description="CRAL-TRIO" evidence="2">
    <location>
        <begin position="149"/>
        <end position="295"/>
    </location>
</feature>
<protein>
    <recommendedName>
        <fullName evidence="2">CRAL-TRIO domain-containing protein</fullName>
    </recommendedName>
</protein>
<feature type="region of interest" description="Disordered" evidence="1">
    <location>
        <begin position="1"/>
        <end position="46"/>
    </location>
</feature>